<dbReference type="AlphaFoldDB" id="A0A6I9UTD1"/>
<accession>A0A6I9UTD1</accession>
<organism evidence="1 2">
    <name type="scientific">Sesamum indicum</name>
    <name type="common">Oriental sesame</name>
    <name type="synonym">Sesamum orientale</name>
    <dbReference type="NCBI Taxonomy" id="4182"/>
    <lineage>
        <taxon>Eukaryota</taxon>
        <taxon>Viridiplantae</taxon>
        <taxon>Streptophyta</taxon>
        <taxon>Embryophyta</taxon>
        <taxon>Tracheophyta</taxon>
        <taxon>Spermatophyta</taxon>
        <taxon>Magnoliopsida</taxon>
        <taxon>eudicotyledons</taxon>
        <taxon>Gunneridae</taxon>
        <taxon>Pentapetalae</taxon>
        <taxon>asterids</taxon>
        <taxon>lamiids</taxon>
        <taxon>Lamiales</taxon>
        <taxon>Pedaliaceae</taxon>
        <taxon>Sesamum</taxon>
    </lineage>
</organism>
<name>A0A6I9UTD1_SESIN</name>
<dbReference type="GeneID" id="105176861"/>
<dbReference type="PANTHER" id="PTHR46371">
    <property type="entry name" value="OS04G0464100 PROTEIN"/>
    <property type="match status" value="1"/>
</dbReference>
<dbReference type="InParanoid" id="A0A6I9UTD1"/>
<sequence>MKQKIVIKVWTDGQRCRPAKAMKIVIYVLKLMMPYDIIWKKSSISTAKITTKAMKIAVTSPGVASVALTGEEKNQLVVTGEGVDAVNLTRVIRQNIGFAVLLSVEPESAKE</sequence>
<evidence type="ECO:0000313" key="1">
    <source>
        <dbReference type="Proteomes" id="UP000504604"/>
    </source>
</evidence>
<dbReference type="Proteomes" id="UP000504604">
    <property type="component" value="Linkage group LG14"/>
</dbReference>
<dbReference type="OrthoDB" id="692882at2759"/>
<dbReference type="InterPro" id="IPR044296">
    <property type="entry name" value="HIPP46"/>
</dbReference>
<keyword evidence="1" id="KW-1185">Reference proteome</keyword>
<protein>
    <submittedName>
        <fullName evidence="2">Heavy metal-associated isoprenylated plant protein 47</fullName>
    </submittedName>
</protein>
<reference evidence="2" key="1">
    <citation type="submission" date="2025-08" db="UniProtKB">
        <authorList>
            <consortium name="RefSeq"/>
        </authorList>
    </citation>
    <scope>IDENTIFICATION</scope>
</reference>
<dbReference type="RefSeq" id="XP_011098097.1">
    <property type="nucleotide sequence ID" value="XM_011099795.2"/>
</dbReference>
<dbReference type="KEGG" id="sind:105176861"/>
<dbReference type="Gene3D" id="3.30.70.100">
    <property type="match status" value="1"/>
</dbReference>
<gene>
    <name evidence="2" type="primary">LOC105176861</name>
</gene>
<evidence type="ECO:0000313" key="2">
    <source>
        <dbReference type="RefSeq" id="XP_011098097.1"/>
    </source>
</evidence>
<proteinExistence type="predicted"/>